<gene>
    <name evidence="3" type="ORF">SAMN02983003_1266</name>
</gene>
<evidence type="ECO:0000313" key="4">
    <source>
        <dbReference type="Proteomes" id="UP000183447"/>
    </source>
</evidence>
<dbReference type="STRING" id="665118.SAMN02983003_1266"/>
<organism evidence="3 4">
    <name type="scientific">Devosia enhydra</name>
    <dbReference type="NCBI Taxonomy" id="665118"/>
    <lineage>
        <taxon>Bacteria</taxon>
        <taxon>Pseudomonadati</taxon>
        <taxon>Pseudomonadota</taxon>
        <taxon>Alphaproteobacteria</taxon>
        <taxon>Hyphomicrobiales</taxon>
        <taxon>Devosiaceae</taxon>
        <taxon>Devosia</taxon>
    </lineage>
</organism>
<dbReference type="Gene3D" id="3.10.310.10">
    <property type="entry name" value="Diaminopimelate Epimerase, Chain A, domain 1"/>
    <property type="match status" value="2"/>
</dbReference>
<dbReference type="SUPFAM" id="SSF54506">
    <property type="entry name" value="Diaminopimelate epimerase-like"/>
    <property type="match status" value="1"/>
</dbReference>
<dbReference type="GO" id="GO:0016853">
    <property type="term" value="F:isomerase activity"/>
    <property type="evidence" value="ECO:0007669"/>
    <property type="project" value="UniProtKB-KW"/>
</dbReference>
<dbReference type="NCBIfam" id="TIGR00654">
    <property type="entry name" value="PhzF_family"/>
    <property type="match status" value="1"/>
</dbReference>
<dbReference type="GO" id="GO:0005737">
    <property type="term" value="C:cytoplasm"/>
    <property type="evidence" value="ECO:0007669"/>
    <property type="project" value="TreeGrafter"/>
</dbReference>
<dbReference type="Proteomes" id="UP000183447">
    <property type="component" value="Unassembled WGS sequence"/>
</dbReference>
<proteinExistence type="inferred from homology"/>
<dbReference type="Pfam" id="PF02567">
    <property type="entry name" value="PhzC-PhzF"/>
    <property type="match status" value="1"/>
</dbReference>
<keyword evidence="4" id="KW-1185">Reference proteome</keyword>
<feature type="active site" evidence="2">
    <location>
        <position position="46"/>
    </location>
</feature>
<dbReference type="PIRSF" id="PIRSF016184">
    <property type="entry name" value="PhzC_PhzF"/>
    <property type="match status" value="1"/>
</dbReference>
<dbReference type="PANTHER" id="PTHR13774">
    <property type="entry name" value="PHENAZINE BIOSYNTHESIS PROTEIN"/>
    <property type="match status" value="1"/>
</dbReference>
<dbReference type="RefSeq" id="WP_072339963.1">
    <property type="nucleotide sequence ID" value="NZ_FPKU01000001.1"/>
</dbReference>
<evidence type="ECO:0000256" key="2">
    <source>
        <dbReference type="PIRSR" id="PIRSR016184-1"/>
    </source>
</evidence>
<dbReference type="OrthoDB" id="9788221at2"/>
<evidence type="ECO:0000313" key="3">
    <source>
        <dbReference type="EMBL" id="SFZ82770.1"/>
    </source>
</evidence>
<reference evidence="3 4" key="1">
    <citation type="submission" date="2016-11" db="EMBL/GenBank/DDBJ databases">
        <authorList>
            <person name="Jaros S."/>
            <person name="Januszkiewicz K."/>
            <person name="Wedrychowicz H."/>
        </authorList>
    </citation>
    <scope>NUCLEOTIDE SEQUENCE [LARGE SCALE GENOMIC DNA]</scope>
    <source>
        <strain evidence="3 4">ATCC 23634</strain>
    </source>
</reference>
<evidence type="ECO:0000256" key="1">
    <source>
        <dbReference type="ARBA" id="ARBA00008270"/>
    </source>
</evidence>
<dbReference type="InterPro" id="IPR003719">
    <property type="entry name" value="Phenazine_PhzF-like"/>
</dbReference>
<protein>
    <submittedName>
        <fullName evidence="3">Trans-2,3-dihydro-3-hydroxyanthranilate isomerase</fullName>
    </submittedName>
</protein>
<name>A0A1K2HVL0_9HYPH</name>
<sequence length="295" mass="31364">MKLDYVLLDVFTTERLQGNPLAVVFKADHLSDVRMQAIAAEFNLSETAFITDAKSERHTAALRIFTPKSELPFAGHPTVGSAVALAIQTRATAIRFEEQIGVVTCVLDQMDKRSGFARFALPKLPSEAGSPPDAAALAIALGIDIEDIGFGPYQPAVMSAGVPFYLVPVRSPAVLARMQPQRANWRETFPIGMGKVYAFTETPGEPANDLAARMFAPLAGIAEDPATGSAAAALVGLLAREALEGQSAYRIRQGHEMGRPSLIHVQLRKDGDALTHAGIGGHAVVVGRGVLDLDA</sequence>
<dbReference type="PANTHER" id="PTHR13774:SF32">
    <property type="entry name" value="ANTISENSE-ENHANCING SEQUENCE 1"/>
    <property type="match status" value="1"/>
</dbReference>
<dbReference type="EMBL" id="FPKU01000001">
    <property type="protein sequence ID" value="SFZ82770.1"/>
    <property type="molecule type" value="Genomic_DNA"/>
</dbReference>
<accession>A0A1K2HVL0</accession>
<comment type="similarity">
    <text evidence="1">Belongs to the PhzF family.</text>
</comment>
<keyword evidence="3" id="KW-0413">Isomerase</keyword>
<dbReference type="AlphaFoldDB" id="A0A1K2HVL0"/>